<accession>A0ABV9R4F4</accession>
<dbReference type="RefSeq" id="WP_204391380.1">
    <property type="nucleotide sequence ID" value="NZ_JAFBBW010000001.1"/>
</dbReference>
<dbReference type="Proteomes" id="UP001595960">
    <property type="component" value="Unassembled WGS sequence"/>
</dbReference>
<feature type="region of interest" description="Disordered" evidence="1">
    <location>
        <begin position="41"/>
        <end position="66"/>
    </location>
</feature>
<keyword evidence="3" id="KW-1185">Reference proteome</keyword>
<reference evidence="3" key="1">
    <citation type="journal article" date="2019" name="Int. J. Syst. Evol. Microbiol.">
        <title>The Global Catalogue of Microorganisms (GCM) 10K type strain sequencing project: providing services to taxonomists for standard genome sequencing and annotation.</title>
        <authorList>
            <consortium name="The Broad Institute Genomics Platform"/>
            <consortium name="The Broad Institute Genome Sequencing Center for Infectious Disease"/>
            <person name="Wu L."/>
            <person name="Ma J."/>
        </authorList>
    </citation>
    <scope>NUCLEOTIDE SEQUENCE [LARGE SCALE GENOMIC DNA]</scope>
    <source>
        <strain evidence="3">CGMCC 1.12192</strain>
    </source>
</reference>
<evidence type="ECO:0008006" key="4">
    <source>
        <dbReference type="Google" id="ProtNLM"/>
    </source>
</evidence>
<name>A0ABV9R4F4_9MICO</name>
<dbReference type="EMBL" id="JBHSJC010000001">
    <property type="protein sequence ID" value="MFC4828336.1"/>
    <property type="molecule type" value="Genomic_DNA"/>
</dbReference>
<proteinExistence type="predicted"/>
<evidence type="ECO:0000313" key="3">
    <source>
        <dbReference type="Proteomes" id="UP001595960"/>
    </source>
</evidence>
<evidence type="ECO:0000256" key="1">
    <source>
        <dbReference type="SAM" id="MobiDB-lite"/>
    </source>
</evidence>
<sequence>MQHSAGFIALRMLDADVQRAEHELAVRRAAAERARLEEERLAAAGSSTTRVARRRRGLGHAPQFAR</sequence>
<protein>
    <recommendedName>
        <fullName evidence="4">Flagellar export protein FliJ</fullName>
    </recommendedName>
</protein>
<evidence type="ECO:0000313" key="2">
    <source>
        <dbReference type="EMBL" id="MFC4828336.1"/>
    </source>
</evidence>
<comment type="caution">
    <text evidence="2">The sequence shown here is derived from an EMBL/GenBank/DDBJ whole genome shotgun (WGS) entry which is preliminary data.</text>
</comment>
<organism evidence="2 3">
    <name type="scientific">Agromyces aurantiacus</name>
    <dbReference type="NCBI Taxonomy" id="165814"/>
    <lineage>
        <taxon>Bacteria</taxon>
        <taxon>Bacillati</taxon>
        <taxon>Actinomycetota</taxon>
        <taxon>Actinomycetes</taxon>
        <taxon>Micrococcales</taxon>
        <taxon>Microbacteriaceae</taxon>
        <taxon>Agromyces</taxon>
    </lineage>
</organism>
<gene>
    <name evidence="2" type="ORF">ACFPER_06015</name>
</gene>